<dbReference type="OrthoDB" id="2297285at2"/>
<evidence type="ECO:0000313" key="1">
    <source>
        <dbReference type="EMBL" id="KRN03975.1"/>
    </source>
</evidence>
<keyword evidence="2" id="KW-1185">Reference proteome</keyword>
<reference evidence="1 2" key="1">
    <citation type="journal article" date="2015" name="Genome Announc.">
        <title>Expanding the biotechnology potential of lactobacilli through comparative genomics of 213 strains and associated genera.</title>
        <authorList>
            <person name="Sun Z."/>
            <person name="Harris H.M."/>
            <person name="McCann A."/>
            <person name="Guo C."/>
            <person name="Argimon S."/>
            <person name="Zhang W."/>
            <person name="Yang X."/>
            <person name="Jeffery I.B."/>
            <person name="Cooney J.C."/>
            <person name="Kagawa T.F."/>
            <person name="Liu W."/>
            <person name="Song Y."/>
            <person name="Salvetti E."/>
            <person name="Wrobel A."/>
            <person name="Rasinkangas P."/>
            <person name="Parkhill J."/>
            <person name="Rea M.C."/>
            <person name="O'Sullivan O."/>
            <person name="Ritari J."/>
            <person name="Douillard F.P."/>
            <person name="Paul Ross R."/>
            <person name="Yang R."/>
            <person name="Briner A.E."/>
            <person name="Felis G.E."/>
            <person name="de Vos W.M."/>
            <person name="Barrangou R."/>
            <person name="Klaenhammer T.R."/>
            <person name="Caufield P.W."/>
            <person name="Cui Y."/>
            <person name="Zhang H."/>
            <person name="O'Toole P.W."/>
        </authorList>
    </citation>
    <scope>NUCLEOTIDE SEQUENCE [LARGE SCALE GENOMIC DNA]</scope>
    <source>
        <strain evidence="1 2">DSM 23037</strain>
    </source>
</reference>
<evidence type="ECO:0008006" key="3">
    <source>
        <dbReference type="Google" id="ProtNLM"/>
    </source>
</evidence>
<dbReference type="STRING" id="1423744.FC86_GL000502"/>
<dbReference type="RefSeq" id="WP_056974733.1">
    <property type="nucleotide sequence ID" value="NZ_AYZL01000019.1"/>
</dbReference>
<sequence>MRQLRIYTLADAESAKTYFDIHWKRHLESLPKHHIQVANVHLEVQTDKSQPTRIFATVFADDQYDLNQLNADYMESPEFHEDMAGFDMSKILNVETIDLKPFKDAGLN</sequence>
<organism evidence="1 2">
    <name type="scientific">Holzapfeliella floricola DSM 23037 = JCM 16512</name>
    <dbReference type="NCBI Taxonomy" id="1423744"/>
    <lineage>
        <taxon>Bacteria</taxon>
        <taxon>Bacillati</taxon>
        <taxon>Bacillota</taxon>
        <taxon>Bacilli</taxon>
        <taxon>Lactobacillales</taxon>
        <taxon>Lactobacillaceae</taxon>
        <taxon>Holzapfeliella</taxon>
    </lineage>
</organism>
<comment type="caution">
    <text evidence="1">The sequence shown here is derived from an EMBL/GenBank/DDBJ whole genome shotgun (WGS) entry which is preliminary data.</text>
</comment>
<dbReference type="Proteomes" id="UP000051378">
    <property type="component" value="Unassembled WGS sequence"/>
</dbReference>
<evidence type="ECO:0000313" key="2">
    <source>
        <dbReference type="Proteomes" id="UP000051378"/>
    </source>
</evidence>
<gene>
    <name evidence="1" type="ORF">FC86_GL000502</name>
</gene>
<protein>
    <recommendedName>
        <fullName evidence="3">EthD domain-containing protein</fullName>
    </recommendedName>
</protein>
<accession>A0A0R2DST3</accession>
<name>A0A0R2DST3_9LACO</name>
<dbReference type="EMBL" id="AYZL01000019">
    <property type="protein sequence ID" value="KRN03975.1"/>
    <property type="molecule type" value="Genomic_DNA"/>
</dbReference>
<dbReference type="PATRIC" id="fig|1423744.4.peg.518"/>
<proteinExistence type="predicted"/>
<dbReference type="AlphaFoldDB" id="A0A0R2DST3"/>